<dbReference type="SUPFAM" id="SSF56935">
    <property type="entry name" value="Porins"/>
    <property type="match status" value="1"/>
</dbReference>
<proteinExistence type="predicted"/>
<feature type="signal peptide" evidence="1">
    <location>
        <begin position="1"/>
        <end position="21"/>
    </location>
</feature>
<gene>
    <name evidence="3" type="ORF">RPR59_11955</name>
</gene>
<dbReference type="Gene3D" id="2.40.160.100">
    <property type="match status" value="1"/>
</dbReference>
<dbReference type="Proteomes" id="UP001302249">
    <property type="component" value="Chromosome"/>
</dbReference>
<keyword evidence="4" id="KW-1185">Reference proteome</keyword>
<feature type="domain" description="Alginate export" evidence="2">
    <location>
        <begin position="28"/>
        <end position="421"/>
    </location>
</feature>
<name>A0ABZ0B818_9SPHN</name>
<feature type="chain" id="PRO_5046802259" evidence="1">
    <location>
        <begin position="22"/>
        <end position="439"/>
    </location>
</feature>
<evidence type="ECO:0000259" key="2">
    <source>
        <dbReference type="Pfam" id="PF13372"/>
    </source>
</evidence>
<dbReference type="InterPro" id="IPR053728">
    <property type="entry name" value="Alginate_Permeability_Chnl"/>
</dbReference>
<dbReference type="RefSeq" id="WP_313914338.1">
    <property type="nucleotide sequence ID" value="NZ_CP135076.1"/>
</dbReference>
<evidence type="ECO:0000313" key="4">
    <source>
        <dbReference type="Proteomes" id="UP001302249"/>
    </source>
</evidence>
<keyword evidence="1" id="KW-0732">Signal</keyword>
<dbReference type="InterPro" id="IPR025388">
    <property type="entry name" value="Alginate_export_dom"/>
</dbReference>
<dbReference type="EMBL" id="CP135076">
    <property type="protein sequence ID" value="WNO53155.1"/>
    <property type="molecule type" value="Genomic_DNA"/>
</dbReference>
<protein>
    <submittedName>
        <fullName evidence="3">Alginate export family protein</fullName>
    </submittedName>
</protein>
<organism evidence="3 4">
    <name type="scientific">Stakelama saccharophila</name>
    <dbReference type="NCBI Taxonomy" id="3075605"/>
    <lineage>
        <taxon>Bacteria</taxon>
        <taxon>Pseudomonadati</taxon>
        <taxon>Pseudomonadota</taxon>
        <taxon>Alphaproteobacteria</taxon>
        <taxon>Sphingomonadales</taxon>
        <taxon>Sphingomonadaceae</taxon>
        <taxon>Stakelama</taxon>
    </lineage>
</organism>
<accession>A0ABZ0B818</accession>
<dbReference type="Pfam" id="PF13372">
    <property type="entry name" value="Alginate_exp"/>
    <property type="match status" value="1"/>
</dbReference>
<evidence type="ECO:0000313" key="3">
    <source>
        <dbReference type="EMBL" id="WNO53155.1"/>
    </source>
</evidence>
<reference evidence="3 4" key="1">
    <citation type="submission" date="2023-09" db="EMBL/GenBank/DDBJ databases">
        <authorList>
            <person name="Rey-Velasco X."/>
        </authorList>
    </citation>
    <scope>NUCLEOTIDE SEQUENCE [LARGE SCALE GENOMIC DNA]</scope>
    <source>
        <strain evidence="3 4">W311</strain>
    </source>
</reference>
<evidence type="ECO:0000256" key="1">
    <source>
        <dbReference type="SAM" id="SignalP"/>
    </source>
</evidence>
<sequence length="439" mass="47307">MPRRTLPLFLLFAVAATPALAQDKGGLTVEGSIRARYEALDGQFRPDAGEHDDALLIRSDVLAEYRTGGLRIGGELIDSRSYFEDHDSAIGTTEVNALEPVQAYIGADLSDRASVKLGRFTMALGSQRLVARARFRNTTNAFTGARFDWKSHDGLAATLFWTMPQRRLPDDGDGVGDNDVEWDEEGSARQFFGGDVRLSAAGGHVELYAYRLAEHDAPGFASRDRKLWTIGGRYLRKPSAGAFDYDVEAAWQSGTTRLSSHPDDRTDRSVDAALLHAGVGHSFGASWDPRVAVLFDYASGDGSGEGYGRFDSLFGSRKHDFGPTSLFGPVSRSNLISPALRVQAKPAARLSVDATARLLWLASATDSFAHSGVRDPSGASGRHAGTQIDAGIRYWLIPDRLSLDGGAALLAKGRFLKEAPAAPGTGDTHYAYISLTALL</sequence>